<dbReference type="InterPro" id="IPR038765">
    <property type="entry name" value="Papain-like_cys_pep_sf"/>
</dbReference>
<dbReference type="PROSITE" id="PS51257">
    <property type="entry name" value="PROKAR_LIPOPROTEIN"/>
    <property type="match status" value="1"/>
</dbReference>
<dbReference type="Gene3D" id="1.25.40.10">
    <property type="entry name" value="Tetratricopeptide repeat domain"/>
    <property type="match status" value="1"/>
</dbReference>
<reference evidence="5" key="1">
    <citation type="submission" date="2022-10" db="EMBL/GenBank/DDBJ databases">
        <authorList>
            <person name="Chen Y."/>
            <person name="Dougan E. K."/>
            <person name="Chan C."/>
            <person name="Rhodes N."/>
            <person name="Thang M."/>
        </authorList>
    </citation>
    <scope>NUCLEOTIDE SEQUENCE</scope>
</reference>
<feature type="signal peptide" evidence="3">
    <location>
        <begin position="1"/>
        <end position="16"/>
    </location>
</feature>
<dbReference type="Gene3D" id="3.90.70.10">
    <property type="entry name" value="Cysteine proteinases"/>
    <property type="match status" value="1"/>
</dbReference>
<dbReference type="SMART" id="SM00645">
    <property type="entry name" value="Pept_C1"/>
    <property type="match status" value="1"/>
</dbReference>
<sequence length="1133" mass="122847">MLRGVTTFALFTAVSASCAENPSLPECAARGSELLQKNAVRGGIQTHSAEMMSFEALKEQTVLSFAEAKKIRSRSKLLIEQKDQLIRNHQVKMMKSFSDGTCLEHARDGFHDFIDSSGLAEELSDAEVTAFQERLMEEMEVLCKHHGTDTIQDPQQQATVFIADLLEALRAEMPVLSERLFHLLQQEASYTLHFTAWLANFSAADFQRRTGITHTDETVNASMLQTHAITDNIMTRSLPASFESASEWPECAEIIMRIHNQGQCGSCWAFGASSALDARLCIATKGVFSGPRAQLSRGFVASCAPPNNGDGCQGGWSDWVFDLMAGGGVPTGGDLGCHPYFGHGEGTEHFAVSGSAPPCPTQCGNSGFGRTLGEDKFTLTTRKYITIASYYHPYPEKVYHLAREALLQGGPIPAYLYADSGFMAYGGGIYTHGCDSSANHAITVVGYGPDYWNCLNSWGEGWGVRGTFKVGLCVLTDFQIPSHSLAGDSSGYSFPLEGNSSSPTSGLNPSTEYTSVEALAKEVDVACQGTNWGYCEFPTISPCKVDAAGCISSPDYDPFLGNLYPDHSACSFDVKEKVAMEVEDFNVEAGYDFVIVNNVAFSGSSTPHGKVGMTSPEQVPEPNSIIQWYADYSVRMTGFKICHRPLGPCKGSERFERSKRVELLKTVEALKRYDLTLKEYTILFASLSAPLWPHALHGLHSLGARRLQPDAAARHSALRIAGWRRAQSLLQLELKLHREGDSRDVTDAAALAAGGYGKAALWPMVSSLMACLQHRSLQPSLRLVTAALGTLAAQWRRAAALTSTEATEAMDARLVTTAAGAYNRAQQWLFSLRLLKRVEYLSTDPQLQGVLVDALAKGQQLPMLLETLQWRLRPNLITMTAALGACGPDSVGGLKSWQLGLHMAQAQEGADVVLYNHLVSMCDRIGHWELALFLGLRGCRQASLRSDLVTWNSLASAATSQWETVATLLQSMGSRMLRPGIEAVGAMLSAARRAGIWDVAMKSFATLNAEAFDRPVAMAIGACDFSSHWPHGVHLLEMAVPVGPGTSGRGHESCAALVDCCSKAGCWRRAADTLVEMQGRSMDAGAMGGKPGIPRFKDGSVPIFRGEIPMLGLILVGEIHISVLQNPRFCSVK</sequence>
<dbReference type="EMBL" id="CAMXCT020001235">
    <property type="protein sequence ID" value="CAL1141511.1"/>
    <property type="molecule type" value="Genomic_DNA"/>
</dbReference>
<evidence type="ECO:0000313" key="7">
    <source>
        <dbReference type="EMBL" id="CAL4775448.1"/>
    </source>
</evidence>
<evidence type="ECO:0000256" key="1">
    <source>
        <dbReference type="ARBA" id="ARBA00008455"/>
    </source>
</evidence>
<dbReference type="InterPro" id="IPR000169">
    <property type="entry name" value="Pept_cys_AS"/>
</dbReference>
<dbReference type="PANTHER" id="PTHR12411">
    <property type="entry name" value="CYSTEINE PROTEASE FAMILY C1-RELATED"/>
    <property type="match status" value="1"/>
</dbReference>
<comment type="caution">
    <text evidence="5">The sequence shown here is derived from an EMBL/GenBank/DDBJ whole genome shotgun (WGS) entry which is preliminary data.</text>
</comment>
<dbReference type="InterPro" id="IPR011990">
    <property type="entry name" value="TPR-like_helical_dom_sf"/>
</dbReference>
<evidence type="ECO:0000313" key="6">
    <source>
        <dbReference type="EMBL" id="CAL1141511.1"/>
    </source>
</evidence>
<proteinExistence type="inferred from homology"/>
<dbReference type="Proteomes" id="UP001152797">
    <property type="component" value="Unassembled WGS sequence"/>
</dbReference>
<dbReference type="OrthoDB" id="422007at2759"/>
<dbReference type="Pfam" id="PF00112">
    <property type="entry name" value="Peptidase_C1"/>
    <property type="match status" value="1"/>
</dbReference>
<dbReference type="PRINTS" id="PR00705">
    <property type="entry name" value="PAPAIN"/>
</dbReference>
<evidence type="ECO:0000256" key="2">
    <source>
        <dbReference type="ARBA" id="ARBA00023145"/>
    </source>
</evidence>
<comment type="similarity">
    <text evidence="1">Belongs to the peptidase C1 family.</text>
</comment>
<reference evidence="6" key="2">
    <citation type="submission" date="2024-04" db="EMBL/GenBank/DDBJ databases">
        <authorList>
            <person name="Chen Y."/>
            <person name="Shah S."/>
            <person name="Dougan E. K."/>
            <person name="Thang M."/>
            <person name="Chan C."/>
        </authorList>
    </citation>
    <scope>NUCLEOTIDE SEQUENCE [LARGE SCALE GENOMIC DNA]</scope>
</reference>
<keyword evidence="3" id="KW-0732">Signal</keyword>
<feature type="chain" id="PRO_5043270336" evidence="3">
    <location>
        <begin position="17"/>
        <end position="1133"/>
    </location>
</feature>
<protein>
    <submittedName>
        <fullName evidence="7">Peptidase C1A papain C-terminal domain-containing protein</fullName>
    </submittedName>
</protein>
<keyword evidence="2" id="KW-0865">Zymogen</keyword>
<dbReference type="GO" id="GO:0006508">
    <property type="term" value="P:proteolysis"/>
    <property type="evidence" value="ECO:0007669"/>
    <property type="project" value="InterPro"/>
</dbReference>
<dbReference type="EMBL" id="CAMXCT010001235">
    <property type="protein sequence ID" value="CAI3988136.1"/>
    <property type="molecule type" value="Genomic_DNA"/>
</dbReference>
<dbReference type="PROSITE" id="PS00639">
    <property type="entry name" value="THIOL_PROTEASE_HIS"/>
    <property type="match status" value="1"/>
</dbReference>
<evidence type="ECO:0000313" key="5">
    <source>
        <dbReference type="EMBL" id="CAI3988136.1"/>
    </source>
</evidence>
<organism evidence="5">
    <name type="scientific">Cladocopium goreaui</name>
    <dbReference type="NCBI Taxonomy" id="2562237"/>
    <lineage>
        <taxon>Eukaryota</taxon>
        <taxon>Sar</taxon>
        <taxon>Alveolata</taxon>
        <taxon>Dinophyceae</taxon>
        <taxon>Suessiales</taxon>
        <taxon>Symbiodiniaceae</taxon>
        <taxon>Cladocopium</taxon>
    </lineage>
</organism>
<dbReference type="AlphaFoldDB" id="A0A9P1CD73"/>
<name>A0A9P1CD73_9DINO</name>
<evidence type="ECO:0000313" key="8">
    <source>
        <dbReference type="Proteomes" id="UP001152797"/>
    </source>
</evidence>
<dbReference type="GO" id="GO:0008234">
    <property type="term" value="F:cysteine-type peptidase activity"/>
    <property type="evidence" value="ECO:0007669"/>
    <property type="project" value="InterPro"/>
</dbReference>
<dbReference type="InterPro" id="IPR025660">
    <property type="entry name" value="Pept_his_AS"/>
</dbReference>
<evidence type="ECO:0000259" key="4">
    <source>
        <dbReference type="SMART" id="SM00645"/>
    </source>
</evidence>
<dbReference type="InterPro" id="IPR000668">
    <property type="entry name" value="Peptidase_C1A_C"/>
</dbReference>
<keyword evidence="8" id="KW-1185">Reference proteome</keyword>
<dbReference type="InterPro" id="IPR013128">
    <property type="entry name" value="Peptidase_C1A"/>
</dbReference>
<feature type="domain" description="Peptidase C1A papain C-terminal" evidence="4">
    <location>
        <begin position="238"/>
        <end position="483"/>
    </location>
</feature>
<dbReference type="SUPFAM" id="SSF54001">
    <property type="entry name" value="Cysteine proteinases"/>
    <property type="match status" value="1"/>
</dbReference>
<gene>
    <name evidence="5" type="ORF">C1SCF055_LOCUS15353</name>
</gene>
<dbReference type="EMBL" id="CAMXCT030001235">
    <property type="protein sequence ID" value="CAL4775448.1"/>
    <property type="molecule type" value="Genomic_DNA"/>
</dbReference>
<accession>A0A9P1CD73</accession>
<evidence type="ECO:0000256" key="3">
    <source>
        <dbReference type="SAM" id="SignalP"/>
    </source>
</evidence>
<dbReference type="PROSITE" id="PS00139">
    <property type="entry name" value="THIOL_PROTEASE_CYS"/>
    <property type="match status" value="1"/>
</dbReference>